<name>T1YTW2_9TRYP</name>
<proteinExistence type="inferred from homology"/>
<feature type="domain" description="Flavoprotein" evidence="3">
    <location>
        <begin position="24"/>
        <end position="231"/>
    </location>
</feature>
<evidence type="ECO:0000313" key="4">
    <source>
        <dbReference type="EMBL" id="AGU68203.1"/>
    </source>
</evidence>
<dbReference type="PANTHER" id="PTHR14359:SF6">
    <property type="entry name" value="PHOSPHOPANTOTHENOYLCYSTEINE DECARBOXYLASE"/>
    <property type="match status" value="1"/>
</dbReference>
<accession>T1YTW2</accession>
<dbReference type="Gene3D" id="3.40.50.1950">
    <property type="entry name" value="Flavin prenyltransferase-like"/>
    <property type="match status" value="1"/>
</dbReference>
<organism evidence="4">
    <name type="scientific">Strigomonas galati</name>
    <dbReference type="NCBI Taxonomy" id="1003336"/>
    <lineage>
        <taxon>Eukaryota</taxon>
        <taxon>Discoba</taxon>
        <taxon>Euglenozoa</taxon>
        <taxon>Kinetoplastea</taxon>
        <taxon>Metakinetoplastina</taxon>
        <taxon>Trypanosomatida</taxon>
        <taxon>Trypanosomatidae</taxon>
        <taxon>Strigomonadinae</taxon>
        <taxon>Strigomonas</taxon>
    </lineage>
</organism>
<comment type="similarity">
    <text evidence="2">Belongs to the HFCD (homooligomeric flavin containing Cys decarboxylase) superfamily.</text>
</comment>
<evidence type="ECO:0000256" key="2">
    <source>
        <dbReference type="ARBA" id="ARBA00038350"/>
    </source>
</evidence>
<dbReference type="GO" id="GO:0004633">
    <property type="term" value="F:phosphopantothenoylcysteine decarboxylase activity"/>
    <property type="evidence" value="ECO:0007669"/>
    <property type="project" value="UniProtKB-EC"/>
</dbReference>
<dbReference type="EC" id="4.1.1.36" evidence="4"/>
<dbReference type="GO" id="GO:0071513">
    <property type="term" value="C:phosphopantothenoylcysteine decarboxylase complex"/>
    <property type="evidence" value="ECO:0007669"/>
    <property type="project" value="TreeGrafter"/>
</dbReference>
<dbReference type="PANTHER" id="PTHR14359">
    <property type="entry name" value="HOMO-OLIGOMERIC FLAVIN CONTAINING CYS DECARBOXYLASE FAMILY"/>
    <property type="match status" value="1"/>
</dbReference>
<dbReference type="GO" id="GO:0010181">
    <property type="term" value="F:FMN binding"/>
    <property type="evidence" value="ECO:0007669"/>
    <property type="project" value="TreeGrafter"/>
</dbReference>
<keyword evidence="1" id="KW-0173">Coenzyme A biosynthesis</keyword>
<evidence type="ECO:0000259" key="3">
    <source>
        <dbReference type="Pfam" id="PF02441"/>
    </source>
</evidence>
<evidence type="ECO:0000256" key="1">
    <source>
        <dbReference type="ARBA" id="ARBA00022993"/>
    </source>
</evidence>
<sequence length="244" mass="26560">MSQDAASSPPVPEVHTPTTPPSVNLLLLITGSVAAVKLGLLLDELSEQHCNIRMAATRSAFYFLQHAQPSKTGIPFQSILSDEAEWSGSSEFFASGGKSEYIIHIELRKWADLVVIVPLDANTLAKISTGICDNLVTCIMRAWQVREKPVLLCPAMNTAMWEHPVTDTQLQQLTNWYGMVPGADRAMAEAMPESLETGMFQLVGPVEKKLACGDVGMGGMASVQEIAARIITTMDLIRQKKMST</sequence>
<dbReference type="Pfam" id="PF02441">
    <property type="entry name" value="Flavoprotein"/>
    <property type="match status" value="1"/>
</dbReference>
<dbReference type="AlphaFoldDB" id="T1YTW2"/>
<dbReference type="GO" id="GO:0015937">
    <property type="term" value="P:coenzyme A biosynthetic process"/>
    <property type="evidence" value="ECO:0007669"/>
    <property type="project" value="UniProtKB-KW"/>
</dbReference>
<dbReference type="EMBL" id="KF160244">
    <property type="protein sequence ID" value="AGU68203.1"/>
    <property type="molecule type" value="Genomic_DNA"/>
</dbReference>
<dbReference type="SUPFAM" id="SSF52507">
    <property type="entry name" value="Homo-oligomeric flavin-containing Cys decarboxylases, HFCD"/>
    <property type="match status" value="1"/>
</dbReference>
<reference evidence="4" key="1">
    <citation type="journal article" date="2013" name="PLoS ONE">
        <title>Biosynthesis of vitamins and cofactors in bacterium-harbouring trypanosomatids depends on the symbiotic association as revealed by genomic analyses.</title>
        <authorList>
            <person name="Klein C.C."/>
            <person name="Alves J.M."/>
            <person name="Serrano M.G."/>
            <person name="Buck G.A."/>
            <person name="Vasconcelos A.T."/>
            <person name="Sagot M.F."/>
            <person name="Teixeira M.M."/>
            <person name="Camargo E.P."/>
            <person name="Motta M.C."/>
        </authorList>
    </citation>
    <scope>NUCLEOTIDE SEQUENCE</scope>
    <source>
        <strain evidence="4">TCC219</strain>
    </source>
</reference>
<dbReference type="InterPro" id="IPR036551">
    <property type="entry name" value="Flavin_trans-like"/>
</dbReference>
<dbReference type="InterPro" id="IPR003382">
    <property type="entry name" value="Flavoprotein"/>
</dbReference>
<keyword evidence="4" id="KW-0456">Lyase</keyword>
<protein>
    <submittedName>
        <fullName evidence="4">Phosphopantothenoylcysteine decarboxylase</fullName>
        <ecNumber evidence="4">4.1.1.36</ecNumber>
    </submittedName>
</protein>